<keyword evidence="2" id="KW-1185">Reference proteome</keyword>
<comment type="caution">
    <text evidence="1">The sequence shown here is derived from an EMBL/GenBank/DDBJ whole genome shotgun (WGS) entry which is preliminary data.</text>
</comment>
<sequence length="141" mass="15837">MDCTATSGSLNQEMISFARQRFHEHLDETFETRGVASSMTISSVTLDAASQTEASLVTVVVTFLISLYPFFEPSKMQDALSASPFLQDVGIVWTVFDTKNVRLLPWPARFPDLLPVENIWSMVAKRLACNHTIVTIVNRPW</sequence>
<protein>
    <recommendedName>
        <fullName evidence="3">Tc1-like transposase DDE domain-containing protein</fullName>
    </recommendedName>
</protein>
<dbReference type="AlphaFoldDB" id="A0A8X6WHR3"/>
<dbReference type="Proteomes" id="UP000887159">
    <property type="component" value="Unassembled WGS sequence"/>
</dbReference>
<evidence type="ECO:0000313" key="1">
    <source>
        <dbReference type="EMBL" id="GFY35293.1"/>
    </source>
</evidence>
<dbReference type="InterPro" id="IPR036397">
    <property type="entry name" value="RNaseH_sf"/>
</dbReference>
<accession>A0A8X6WHR3</accession>
<gene>
    <name evidence="1" type="ORF">TNCV_796481</name>
</gene>
<name>A0A8X6WHR3_TRICX</name>
<proteinExistence type="predicted"/>
<reference evidence="1" key="1">
    <citation type="submission" date="2020-08" db="EMBL/GenBank/DDBJ databases">
        <title>Multicomponent nature underlies the extraordinary mechanical properties of spider dragline silk.</title>
        <authorList>
            <person name="Kono N."/>
            <person name="Nakamura H."/>
            <person name="Mori M."/>
            <person name="Yoshida Y."/>
            <person name="Ohtoshi R."/>
            <person name="Malay A.D."/>
            <person name="Moran D.A.P."/>
            <person name="Tomita M."/>
            <person name="Numata K."/>
            <person name="Arakawa K."/>
        </authorList>
    </citation>
    <scope>NUCLEOTIDE SEQUENCE</scope>
</reference>
<dbReference type="Gene3D" id="3.30.420.10">
    <property type="entry name" value="Ribonuclease H-like superfamily/Ribonuclease H"/>
    <property type="match status" value="1"/>
</dbReference>
<evidence type="ECO:0000313" key="2">
    <source>
        <dbReference type="Proteomes" id="UP000887159"/>
    </source>
</evidence>
<organism evidence="1 2">
    <name type="scientific">Trichonephila clavipes</name>
    <name type="common">Golden silk orbweaver</name>
    <name type="synonym">Nephila clavipes</name>
    <dbReference type="NCBI Taxonomy" id="2585209"/>
    <lineage>
        <taxon>Eukaryota</taxon>
        <taxon>Metazoa</taxon>
        <taxon>Ecdysozoa</taxon>
        <taxon>Arthropoda</taxon>
        <taxon>Chelicerata</taxon>
        <taxon>Arachnida</taxon>
        <taxon>Araneae</taxon>
        <taxon>Araneomorphae</taxon>
        <taxon>Entelegynae</taxon>
        <taxon>Araneoidea</taxon>
        <taxon>Nephilidae</taxon>
        <taxon>Trichonephila</taxon>
    </lineage>
</organism>
<dbReference type="EMBL" id="BMAU01021431">
    <property type="protein sequence ID" value="GFY35293.1"/>
    <property type="molecule type" value="Genomic_DNA"/>
</dbReference>
<evidence type="ECO:0008006" key="3">
    <source>
        <dbReference type="Google" id="ProtNLM"/>
    </source>
</evidence>
<dbReference type="GO" id="GO:0003676">
    <property type="term" value="F:nucleic acid binding"/>
    <property type="evidence" value="ECO:0007669"/>
    <property type="project" value="InterPro"/>
</dbReference>